<dbReference type="GO" id="GO:0008234">
    <property type="term" value="F:cysteine-type peptidase activity"/>
    <property type="evidence" value="ECO:0007669"/>
    <property type="project" value="UniProtKB-KW"/>
</dbReference>
<evidence type="ECO:0000256" key="1">
    <source>
        <dbReference type="ARBA" id="ARBA00007074"/>
    </source>
</evidence>
<feature type="region of interest" description="Disordered" evidence="5">
    <location>
        <begin position="88"/>
        <end position="126"/>
    </location>
</feature>
<feature type="signal peptide" evidence="6">
    <location>
        <begin position="1"/>
        <end position="25"/>
    </location>
</feature>
<dbReference type="Pfam" id="PF00877">
    <property type="entry name" value="NLPC_P60"/>
    <property type="match status" value="1"/>
</dbReference>
<name>A0A543NLE2_9ACTN</name>
<dbReference type="AlphaFoldDB" id="A0A543NLE2"/>
<dbReference type="PROSITE" id="PS51935">
    <property type="entry name" value="NLPC_P60"/>
    <property type="match status" value="1"/>
</dbReference>
<dbReference type="InterPro" id="IPR051202">
    <property type="entry name" value="Peptidase_C40"/>
</dbReference>
<comment type="similarity">
    <text evidence="1">Belongs to the peptidase C40 family.</text>
</comment>
<comment type="caution">
    <text evidence="8">The sequence shown here is derived from an EMBL/GenBank/DDBJ whole genome shotgun (WGS) entry which is preliminary data.</text>
</comment>
<feature type="compositionally biased region" description="Basic and acidic residues" evidence="5">
    <location>
        <begin position="116"/>
        <end position="126"/>
    </location>
</feature>
<feature type="domain" description="NlpC/P60" evidence="7">
    <location>
        <begin position="229"/>
        <end position="352"/>
    </location>
</feature>
<feature type="chain" id="PRO_5039077779" evidence="6">
    <location>
        <begin position="26"/>
        <end position="352"/>
    </location>
</feature>
<evidence type="ECO:0000256" key="5">
    <source>
        <dbReference type="SAM" id="MobiDB-lite"/>
    </source>
</evidence>
<organism evidence="8 9">
    <name type="scientific">Haloactinospora alba</name>
    <dbReference type="NCBI Taxonomy" id="405555"/>
    <lineage>
        <taxon>Bacteria</taxon>
        <taxon>Bacillati</taxon>
        <taxon>Actinomycetota</taxon>
        <taxon>Actinomycetes</taxon>
        <taxon>Streptosporangiales</taxon>
        <taxon>Nocardiopsidaceae</taxon>
        <taxon>Haloactinospora</taxon>
    </lineage>
</organism>
<evidence type="ECO:0000256" key="6">
    <source>
        <dbReference type="SAM" id="SignalP"/>
    </source>
</evidence>
<reference evidence="8 9" key="1">
    <citation type="submission" date="2019-06" db="EMBL/GenBank/DDBJ databases">
        <title>Sequencing the genomes of 1000 actinobacteria strains.</title>
        <authorList>
            <person name="Klenk H.-P."/>
        </authorList>
    </citation>
    <scope>NUCLEOTIDE SEQUENCE [LARGE SCALE GENOMIC DNA]</scope>
    <source>
        <strain evidence="8 9">DSM 45015</strain>
    </source>
</reference>
<dbReference type="RefSeq" id="WP_141924115.1">
    <property type="nucleotide sequence ID" value="NZ_VFQC01000001.1"/>
</dbReference>
<evidence type="ECO:0000256" key="3">
    <source>
        <dbReference type="ARBA" id="ARBA00022801"/>
    </source>
</evidence>
<dbReference type="SUPFAM" id="SSF54001">
    <property type="entry name" value="Cysteine proteinases"/>
    <property type="match status" value="1"/>
</dbReference>
<keyword evidence="2" id="KW-0645">Protease</keyword>
<evidence type="ECO:0000313" key="9">
    <source>
        <dbReference type="Proteomes" id="UP000317422"/>
    </source>
</evidence>
<dbReference type="InterPro" id="IPR023346">
    <property type="entry name" value="Lysozyme-like_dom_sf"/>
</dbReference>
<keyword evidence="3 8" id="KW-0378">Hydrolase</keyword>
<evidence type="ECO:0000256" key="4">
    <source>
        <dbReference type="ARBA" id="ARBA00022807"/>
    </source>
</evidence>
<dbReference type="EMBL" id="VFQC01000001">
    <property type="protein sequence ID" value="TQN32651.1"/>
    <property type="molecule type" value="Genomic_DNA"/>
</dbReference>
<gene>
    <name evidence="8" type="ORF">FHX37_2628</name>
</gene>
<sequence>MANLGCGAALLGAVLLAGVVFSALSAAVDLPQGADAPEEVDGIDDTLLDAYIRGAQYLDTDEGYDQCTGMRWSILAGIGAVESDHGASVTISPDGTTDPPFVGPRLDGSGVGGNETPHHDTDDGRWDGDTEYDRAVGVTQHLPASWSDYGVDATGSGKADPHNVYDSAASTAVELCKSAGGEAVDFSDHDSLADALYRYNPAEWYVDDVMSGIKGYDSMSADPSAKGGSEAGHVAVEWALEQLGKPYQWGGEGPDVYDCSGLTMKAWEAASVSIPRVTVDQFNHGIRVSLDELQPGDLLFFYRGPDPQPGHVTMYVGDGEMINAPSSGKVIRTDPIDMDYYASAFAGAVRPA</sequence>
<evidence type="ECO:0000256" key="2">
    <source>
        <dbReference type="ARBA" id="ARBA00022670"/>
    </source>
</evidence>
<dbReference type="OrthoDB" id="5244330at2"/>
<dbReference type="SUPFAM" id="SSF53955">
    <property type="entry name" value="Lysozyme-like"/>
    <property type="match status" value="1"/>
</dbReference>
<dbReference type="GO" id="GO:0006508">
    <property type="term" value="P:proteolysis"/>
    <property type="evidence" value="ECO:0007669"/>
    <property type="project" value="UniProtKB-KW"/>
</dbReference>
<keyword evidence="4" id="KW-0788">Thiol protease</keyword>
<proteinExistence type="inferred from homology"/>
<protein>
    <submittedName>
        <fullName evidence="8">Cell wall-associated NlpC family hydrolase</fullName>
    </submittedName>
</protein>
<dbReference type="PANTHER" id="PTHR47053:SF1">
    <property type="entry name" value="MUREIN DD-ENDOPEPTIDASE MEPH-RELATED"/>
    <property type="match status" value="1"/>
</dbReference>
<evidence type="ECO:0000259" key="7">
    <source>
        <dbReference type="PROSITE" id="PS51935"/>
    </source>
</evidence>
<dbReference type="InterPro" id="IPR000064">
    <property type="entry name" value="NLP_P60_dom"/>
</dbReference>
<dbReference type="PANTHER" id="PTHR47053">
    <property type="entry name" value="MUREIN DD-ENDOPEPTIDASE MEPH-RELATED"/>
    <property type="match status" value="1"/>
</dbReference>
<evidence type="ECO:0000313" key="8">
    <source>
        <dbReference type="EMBL" id="TQN32651.1"/>
    </source>
</evidence>
<dbReference type="Gene3D" id="3.90.1720.10">
    <property type="entry name" value="endopeptidase domain like (from Nostoc punctiforme)"/>
    <property type="match status" value="1"/>
</dbReference>
<dbReference type="InterPro" id="IPR038765">
    <property type="entry name" value="Papain-like_cys_pep_sf"/>
</dbReference>
<keyword evidence="9" id="KW-1185">Reference proteome</keyword>
<dbReference type="Proteomes" id="UP000317422">
    <property type="component" value="Unassembled WGS sequence"/>
</dbReference>
<accession>A0A543NLE2</accession>
<keyword evidence="6" id="KW-0732">Signal</keyword>